<dbReference type="Proteomes" id="UP000195378">
    <property type="component" value="Plasmid unnamed1"/>
</dbReference>
<sequence length="59" mass="7305">MIFWVTVIVVYSTFISIYTSKKEDGHYKLFDEKAIKKNKKISYKKAWILNFIYWFYGFY</sequence>
<accession>A0A1Y3VSE0</accession>
<reference evidence="2" key="3">
    <citation type="journal article" date="2018" name="BMC Genomics">
        <title>Whole genome sequencing and function prediction of 133 gut anaerobes isolated from chicken caecum in pure cultures.</title>
        <authorList>
            <person name="Medvecky M."/>
            <person name="Cejkova D."/>
            <person name="Polansky O."/>
            <person name="Karasova D."/>
            <person name="Kubasova T."/>
            <person name="Cizek A."/>
            <person name="Rychlik I."/>
        </authorList>
    </citation>
    <scope>NUCLEOTIDE SEQUENCE</scope>
    <source>
        <strain evidence="2">An84</strain>
    </source>
</reference>
<keyword evidence="1" id="KW-0614">Plasmid</keyword>
<geneLocation type="plasmid" evidence="1 3">
    <name>unnamed1</name>
</geneLocation>
<gene>
    <name evidence="2" type="ORF">B5G36_04035</name>
    <name evidence="1" type="ORF">B7R82_10010</name>
</gene>
<protein>
    <submittedName>
        <fullName evidence="1">ABC transporter permease</fullName>
    </submittedName>
</protein>
<proteinExistence type="predicted"/>
<dbReference type="EMBL" id="CP020859">
    <property type="protein sequence ID" value="ARU20424.1"/>
    <property type="molecule type" value="Genomic_DNA"/>
</dbReference>
<evidence type="ECO:0000313" key="3">
    <source>
        <dbReference type="Proteomes" id="UP000195378"/>
    </source>
</evidence>
<reference evidence="4" key="2">
    <citation type="submission" date="2017-04" db="EMBL/GenBank/DDBJ databases">
        <title>Function of individual gut microbiota members based on whole genome sequencing of pure cultures obtained from chicken caecum.</title>
        <authorList>
            <person name="Medvecky M."/>
            <person name="Cejkova D."/>
            <person name="Polansky O."/>
            <person name="Karasova D."/>
            <person name="Kubasova T."/>
            <person name="Cizek A."/>
            <person name="Rychlik I."/>
        </authorList>
    </citation>
    <scope>NUCLEOTIDE SEQUENCE [LARGE SCALE GENOMIC DNA]</scope>
    <source>
        <strain evidence="4">An84</strain>
    </source>
</reference>
<dbReference type="AlphaFoldDB" id="A0A1Y3VSE0"/>
<dbReference type="EMBL" id="NFHF01000007">
    <property type="protein sequence ID" value="OUN18814.1"/>
    <property type="molecule type" value="Genomic_DNA"/>
</dbReference>
<name>A0A1Y3VSE0_9LACO</name>
<organism evidence="1 3">
    <name type="scientific">Ligilactobacillus salivarius</name>
    <dbReference type="NCBI Taxonomy" id="1624"/>
    <lineage>
        <taxon>Bacteria</taxon>
        <taxon>Bacillati</taxon>
        <taxon>Bacillota</taxon>
        <taxon>Bacilli</taxon>
        <taxon>Lactobacillales</taxon>
        <taxon>Lactobacillaceae</taxon>
        <taxon>Ligilactobacillus</taxon>
    </lineage>
</organism>
<dbReference type="Proteomes" id="UP000196255">
    <property type="component" value="Unassembled WGS sequence"/>
</dbReference>
<evidence type="ECO:0000313" key="2">
    <source>
        <dbReference type="EMBL" id="OUN18814.1"/>
    </source>
</evidence>
<reference evidence="1 3" key="1">
    <citation type="submission" date="2017-04" db="EMBL/GenBank/DDBJ databases">
        <title>Complete genome sequence of Lactobacillus salivarius ZLS006, a probiotic strain isolated from healthy piglet.</title>
        <authorList>
            <person name="Zhang D."/>
        </authorList>
    </citation>
    <scope>NUCLEOTIDE SEQUENCE [LARGE SCALE GENOMIC DNA]</scope>
    <source>
        <strain evidence="1 3">ZLS006</strain>
        <plasmid evidence="1 3">unnamed1</plasmid>
    </source>
</reference>
<evidence type="ECO:0000313" key="1">
    <source>
        <dbReference type="EMBL" id="ARU20424.1"/>
    </source>
</evidence>
<evidence type="ECO:0000313" key="4">
    <source>
        <dbReference type="Proteomes" id="UP000196255"/>
    </source>
</evidence>